<organism evidence="1 2">
    <name type="scientific">Clostridium perfringens</name>
    <dbReference type="NCBI Taxonomy" id="1502"/>
    <lineage>
        <taxon>Bacteria</taxon>
        <taxon>Bacillati</taxon>
        <taxon>Bacillota</taxon>
        <taxon>Clostridia</taxon>
        <taxon>Eubacteriales</taxon>
        <taxon>Clostridiaceae</taxon>
        <taxon>Clostridium</taxon>
    </lineage>
</organism>
<gene>
    <name evidence="1" type="ORF">CYK91_07705</name>
</gene>
<dbReference type="Proteomes" id="UP000247117">
    <property type="component" value="Unassembled WGS sequence"/>
</dbReference>
<name>A0AB37C8T8_CLOPF</name>
<reference evidence="1 2" key="1">
    <citation type="journal article" date="2018" name="BMC Genomics">
        <title>Whole genome analysis reveals the diversity and evolutionary relationships between necrotic enteritis-causing strains of Clostridium perfringens.</title>
        <authorList>
            <person name="Lacey J.A."/>
            <person name="Allnutt T.R."/>
            <person name="Vezina B."/>
            <person name="Van T.T.H."/>
            <person name="Stent T."/>
            <person name="Han X."/>
            <person name="Rood J.I."/>
            <person name="Wade B."/>
            <person name="Keyburn A.L."/>
            <person name="Seeman T."/>
            <person name="Chen H."/>
            <person name="Haring V."/>
            <person name="Johanesen P.A."/>
            <person name="Lyras D."/>
            <person name="Moore R.J."/>
        </authorList>
    </citation>
    <scope>NUCLEOTIDE SEQUENCE [LARGE SCALE GENOMIC DNA]</scope>
    <source>
        <strain evidence="1 2">EUR-NE15</strain>
    </source>
</reference>
<evidence type="ECO:0000313" key="2">
    <source>
        <dbReference type="Proteomes" id="UP000247117"/>
    </source>
</evidence>
<sequence>MKLNKIGTKRGDFVKVYCDKCNKEFEINLLVKKVKGDVRRVYFKCPECDTEYTSYYLNNKIEQRQIKMQRLMSESAKLYVGSDKYLKNIEKLKKLTEENRVDMKRLKEMFGE</sequence>
<proteinExistence type="predicted"/>
<dbReference type="EMBL" id="PJTB01000002">
    <property type="protein sequence ID" value="PWX40014.1"/>
    <property type="molecule type" value="Genomic_DNA"/>
</dbReference>
<evidence type="ECO:0000313" key="1">
    <source>
        <dbReference type="EMBL" id="PWX40014.1"/>
    </source>
</evidence>
<dbReference type="InterPro" id="IPR038256">
    <property type="entry name" value="Pol_alpha_znc_sf"/>
</dbReference>
<accession>A0AB37C8T8</accession>
<comment type="caution">
    <text evidence="1">The sequence shown here is derived from an EMBL/GenBank/DDBJ whole genome shotgun (WGS) entry which is preliminary data.</text>
</comment>
<dbReference type="AlphaFoldDB" id="A0AB37C8T8"/>
<dbReference type="Gene3D" id="1.10.3200.20">
    <property type="entry name" value="DNA Polymerase alpha, zinc finger"/>
    <property type="match status" value="1"/>
</dbReference>
<protein>
    <submittedName>
        <fullName evidence="1">Transglycosylase</fullName>
    </submittedName>
</protein>